<reference evidence="1" key="1">
    <citation type="journal article" date="2015" name="Nature">
        <title>Complex archaea that bridge the gap between prokaryotes and eukaryotes.</title>
        <authorList>
            <person name="Spang A."/>
            <person name="Saw J.H."/>
            <person name="Jorgensen S.L."/>
            <person name="Zaremba-Niedzwiedzka K."/>
            <person name="Martijn J."/>
            <person name="Lind A.E."/>
            <person name="van Eijk R."/>
            <person name="Schleper C."/>
            <person name="Guy L."/>
            <person name="Ettema T.J."/>
        </authorList>
    </citation>
    <scope>NUCLEOTIDE SEQUENCE</scope>
</reference>
<organism evidence="1">
    <name type="scientific">marine sediment metagenome</name>
    <dbReference type="NCBI Taxonomy" id="412755"/>
    <lineage>
        <taxon>unclassified sequences</taxon>
        <taxon>metagenomes</taxon>
        <taxon>ecological metagenomes</taxon>
    </lineage>
</organism>
<sequence length="75" mass="8470">MTPENVAHCPSCKRDVLTFSQTSSTMPQDETNKIRKYIGIFCTQCGVSIERKIEDYENGKLMEQQPEDGNGKEPS</sequence>
<protein>
    <submittedName>
        <fullName evidence="1">Uncharacterized protein</fullName>
    </submittedName>
</protein>
<proteinExistence type="predicted"/>
<name>A0A0F9M381_9ZZZZ</name>
<comment type="caution">
    <text evidence="1">The sequence shown here is derived from an EMBL/GenBank/DDBJ whole genome shotgun (WGS) entry which is preliminary data.</text>
</comment>
<dbReference type="AlphaFoldDB" id="A0A0F9M381"/>
<evidence type="ECO:0000313" key="1">
    <source>
        <dbReference type="EMBL" id="KKN01815.1"/>
    </source>
</evidence>
<gene>
    <name evidence="1" type="ORF">LCGC14_1123970</name>
</gene>
<dbReference type="EMBL" id="LAZR01005220">
    <property type="protein sequence ID" value="KKN01815.1"/>
    <property type="molecule type" value="Genomic_DNA"/>
</dbReference>
<accession>A0A0F9M381</accession>